<evidence type="ECO:0000313" key="7">
    <source>
        <dbReference type="Proteomes" id="UP000244948"/>
    </source>
</evidence>
<dbReference type="InterPro" id="IPR001608">
    <property type="entry name" value="Ala_racemase_N"/>
</dbReference>
<dbReference type="PANTHER" id="PTHR10146">
    <property type="entry name" value="PROLINE SYNTHETASE CO-TRANSCRIBED BACTERIAL HOMOLOG PROTEIN"/>
    <property type="match status" value="1"/>
</dbReference>
<dbReference type="Gene3D" id="3.20.20.10">
    <property type="entry name" value="Alanine racemase"/>
    <property type="match status" value="1"/>
</dbReference>
<keyword evidence="1 2" id="KW-0663">Pyridoxal phosphate</keyword>
<dbReference type="InterPro" id="IPR029066">
    <property type="entry name" value="PLP-binding_barrel"/>
</dbReference>
<evidence type="ECO:0000256" key="4">
    <source>
        <dbReference type="RuleBase" id="RU004514"/>
    </source>
</evidence>
<evidence type="ECO:0000256" key="1">
    <source>
        <dbReference type="ARBA" id="ARBA00022898"/>
    </source>
</evidence>
<feature type="domain" description="Alanine racemase N-terminal" evidence="5">
    <location>
        <begin position="94"/>
        <end position="244"/>
    </location>
</feature>
<dbReference type="RefSeq" id="WP_109235664.1">
    <property type="nucleotide sequence ID" value="NZ_BMXZ01000001.1"/>
</dbReference>
<evidence type="ECO:0000313" key="6">
    <source>
        <dbReference type="EMBL" id="PWD84490.1"/>
    </source>
</evidence>
<dbReference type="EMBL" id="QEWR01000002">
    <property type="protein sequence ID" value="PWD84490.1"/>
    <property type="molecule type" value="Genomic_DNA"/>
</dbReference>
<evidence type="ECO:0000259" key="5">
    <source>
        <dbReference type="Pfam" id="PF01168"/>
    </source>
</evidence>
<dbReference type="InterPro" id="IPR011078">
    <property type="entry name" value="PyrdxlP_homeostasis"/>
</dbReference>
<organism evidence="6 7">
    <name type="scientific">Ignatzschineria indica</name>
    <dbReference type="NCBI Taxonomy" id="472583"/>
    <lineage>
        <taxon>Bacteria</taxon>
        <taxon>Pseudomonadati</taxon>
        <taxon>Pseudomonadota</taxon>
        <taxon>Gammaproteobacteria</taxon>
        <taxon>Cardiobacteriales</taxon>
        <taxon>Ignatzschineriaceae</taxon>
        <taxon>Ignatzschineria</taxon>
    </lineage>
</organism>
<dbReference type="PANTHER" id="PTHR10146:SF14">
    <property type="entry name" value="PYRIDOXAL PHOSPHATE HOMEOSTASIS PROTEIN"/>
    <property type="match status" value="1"/>
</dbReference>
<name>A0A2U2AMP3_9GAMM</name>
<dbReference type="HAMAP" id="MF_02087">
    <property type="entry name" value="PLP_homeostasis"/>
    <property type="match status" value="1"/>
</dbReference>
<dbReference type="Pfam" id="PF01168">
    <property type="entry name" value="Ala_racemase_N"/>
    <property type="match status" value="1"/>
</dbReference>
<dbReference type="CDD" id="cd00635">
    <property type="entry name" value="PLPDE_III_YBL036c_like"/>
    <property type="match status" value="1"/>
</dbReference>
<dbReference type="PIRSF" id="PIRSF004848">
    <property type="entry name" value="YBL036c_PLPDEIII"/>
    <property type="match status" value="1"/>
</dbReference>
<proteinExistence type="inferred from homology"/>
<feature type="modified residue" description="N6-(pyridoxal phosphate)lysine" evidence="2 3">
    <location>
        <position position="44"/>
    </location>
</feature>
<evidence type="ECO:0000256" key="2">
    <source>
        <dbReference type="HAMAP-Rule" id="MF_02087"/>
    </source>
</evidence>
<protein>
    <recommendedName>
        <fullName evidence="2">Pyridoxal phosphate homeostasis protein</fullName>
        <shortName evidence="2">PLP homeostasis protein</shortName>
    </recommendedName>
</protein>
<dbReference type="AlphaFoldDB" id="A0A2U2AMP3"/>
<dbReference type="FunFam" id="3.20.20.10:FF:000018">
    <property type="entry name" value="Pyridoxal phosphate homeostasis protein"/>
    <property type="match status" value="1"/>
</dbReference>
<keyword evidence="7" id="KW-1185">Reference proteome</keyword>
<dbReference type="Proteomes" id="UP000244948">
    <property type="component" value="Unassembled WGS sequence"/>
</dbReference>
<comment type="function">
    <text evidence="2">Pyridoxal 5'-phosphate (PLP)-binding protein, which is involved in PLP homeostasis.</text>
</comment>
<reference evidence="6 7" key="1">
    <citation type="journal article" date="2018" name="Genome Announc.">
        <title>Ignatzschineria cameli sp. nov., isolated from necrotic foot tissue of dromedaries (Camelus dromedarius) and associated maggots (Wohlfahrtia species) in Dubai.</title>
        <authorList>
            <person name="Tsang C.C."/>
            <person name="Tang J.Y."/>
            <person name="Fong J.Y."/>
            <person name="Kinne J."/>
            <person name="Lee H.H."/>
            <person name="Joseph M."/>
            <person name="Jose S."/>
            <person name="Schuster R.K."/>
            <person name="Tang Y."/>
            <person name="Sivakumar S."/>
            <person name="Chen J.H."/>
            <person name="Teng J.L."/>
            <person name="Lau S.K."/>
            <person name="Wernery U."/>
            <person name="Woo P.C."/>
        </authorList>
    </citation>
    <scope>NUCLEOTIDE SEQUENCE [LARGE SCALE GENOMIC DNA]</scope>
    <source>
        <strain evidence="6 7">KCTC 22643</strain>
    </source>
</reference>
<dbReference type="GO" id="GO:0030170">
    <property type="term" value="F:pyridoxal phosphate binding"/>
    <property type="evidence" value="ECO:0007669"/>
    <property type="project" value="UniProtKB-UniRule"/>
</dbReference>
<comment type="caution">
    <text evidence="6">The sequence shown here is derived from an EMBL/GenBank/DDBJ whole genome shotgun (WGS) entry which is preliminary data.</text>
</comment>
<comment type="cofactor">
    <cofactor evidence="3">
        <name>pyridoxal 5'-phosphate</name>
        <dbReference type="ChEBI" id="CHEBI:597326"/>
    </cofactor>
</comment>
<sequence length="250" mass="27704">MTTEVQISDQQLLSNIKKIYQRIESAAKCAQRDPSEISLLLATKEQSIDTINRAIALGYGLIGENRAQELMEKAPKLLQKINIPFKTPRETHFIGPLQGNKVNEVTAYADCIQSVDRVRIARRIDRASQALNKKTAILIQVNSSLDPNKQGLLPDQLAPFLEDLAPFTHLEIRGLMTIGLQSDNPDVIRAGFSTLRELSEEMRQKGLLPEDAKELSMGMSGDLELAIEEGATIIRIGSDIFGARKPSKEV</sequence>
<comment type="similarity">
    <text evidence="2 4">Belongs to the pyridoxal phosphate-binding protein YggS/PROSC family.</text>
</comment>
<evidence type="ECO:0000256" key="3">
    <source>
        <dbReference type="PIRSR" id="PIRSR004848-1"/>
    </source>
</evidence>
<dbReference type="NCBIfam" id="TIGR00044">
    <property type="entry name" value="YggS family pyridoxal phosphate-dependent enzyme"/>
    <property type="match status" value="1"/>
</dbReference>
<accession>A0A2U2AMP3</accession>
<dbReference type="SUPFAM" id="SSF51419">
    <property type="entry name" value="PLP-binding barrel"/>
    <property type="match status" value="1"/>
</dbReference>
<gene>
    <name evidence="6" type="ORF">DC082_02830</name>
</gene>